<protein>
    <submittedName>
        <fullName evidence="7">Hypothetical membrane protein</fullName>
    </submittedName>
</protein>
<feature type="transmembrane region" description="Helical" evidence="5">
    <location>
        <begin position="322"/>
        <end position="341"/>
    </location>
</feature>
<feature type="transmembrane region" description="Helical" evidence="5">
    <location>
        <begin position="207"/>
        <end position="224"/>
    </location>
</feature>
<dbReference type="eggNOG" id="COG3307">
    <property type="taxonomic scope" value="Bacteria"/>
</dbReference>
<organism evidence="7 8">
    <name type="scientific">Pseudomonas knackmussii (strain DSM 6978 / CCUG 54928 / LMG 23759 / B13)</name>
    <dbReference type="NCBI Taxonomy" id="1301098"/>
    <lineage>
        <taxon>Bacteria</taxon>
        <taxon>Pseudomonadati</taxon>
        <taxon>Pseudomonadota</taxon>
        <taxon>Gammaproteobacteria</taxon>
        <taxon>Pseudomonadales</taxon>
        <taxon>Pseudomonadaceae</taxon>
        <taxon>Pseudomonas</taxon>
    </lineage>
</organism>
<feature type="transmembrane region" description="Helical" evidence="5">
    <location>
        <begin position="431"/>
        <end position="456"/>
    </location>
</feature>
<dbReference type="PATRIC" id="fig|1301098.3.peg.4729"/>
<dbReference type="Proteomes" id="UP000025241">
    <property type="component" value="Chromosome I"/>
</dbReference>
<keyword evidence="3 5" id="KW-1133">Transmembrane helix</keyword>
<comment type="subcellular location">
    <subcellularLocation>
        <location evidence="1">Membrane</location>
        <topology evidence="1">Multi-pass membrane protein</topology>
    </subcellularLocation>
</comment>
<gene>
    <name evidence="7" type="ORF">PKB_4739</name>
</gene>
<dbReference type="KEGG" id="pkc:PKB_4739"/>
<accession>A0A024HNH3</accession>
<dbReference type="Pfam" id="PF04932">
    <property type="entry name" value="Wzy_C"/>
    <property type="match status" value="1"/>
</dbReference>
<evidence type="ECO:0000256" key="4">
    <source>
        <dbReference type="ARBA" id="ARBA00023136"/>
    </source>
</evidence>
<feature type="transmembrane region" description="Helical" evidence="5">
    <location>
        <begin position="299"/>
        <end position="316"/>
    </location>
</feature>
<dbReference type="STRING" id="1301098.PKB_4739"/>
<name>A0A024HNH3_PSEKB</name>
<feature type="transmembrane region" description="Helical" evidence="5">
    <location>
        <begin position="348"/>
        <end position="366"/>
    </location>
</feature>
<dbReference type="InterPro" id="IPR051533">
    <property type="entry name" value="WaaL-like"/>
</dbReference>
<sequence>MDGVVRLGKGSAISGWSVVGTFAFLGLFLQASLELFYFPPITAFQLFLLGVSVWRAVPDVSRSAGFGLAGMWLLSLFGGLLPILSERLEPWSWLVLQFLLAHALWLIVLLWRMARFEAHTARRCFRASLILLFSWLLLGTGSDLQRFHREILLFESFSVVLGLIAFGLGARAAEALAAWLLAVLLVQLPSTFAAVQSGTGAISAWRALEVLGHIAFAGCLLGWFRHDAKAPLWVASGLAAMAIIYLVVVSVFWLRLEEPSMYDWFLNPPLFKHIRHIGYFLCPAIILCLWAFLACEGRAFLLFWLAYVVAAGLLLWSGGRGAFVASAAGVAFMLFAFRGFYSSQRLRWALIGLLLALLLAALFPVYDSGLGWLSALARSEEASTVNSLSTGRLRIWSLQWKLVVEKPWFGWGGDVINEFFARKRFVQAHNAFLQLLVEWGIAGLLVIGGGLATLLVKARFPLRSVDSLFDRRVLGGALVIALLALSMVDGVLYHAMPSILLTLGYAMLLSGRESRAHSEAIA</sequence>
<feature type="transmembrane region" description="Helical" evidence="5">
    <location>
        <begin position="468"/>
        <end position="485"/>
    </location>
</feature>
<reference evidence="7 8" key="2">
    <citation type="submission" date="2014-05" db="EMBL/GenBank/DDBJ databases">
        <title>Genome sequence of the 3-chlorobenzoate degrading bacterium Pseudomonas knackmussii B13 shows multiple evidence for horizontal gene transfer.</title>
        <authorList>
            <person name="Miyazaki R."/>
            <person name="Bertelli C."/>
            <person name="Falquet L."/>
            <person name="Robinson-Rechavi M."/>
            <person name="Gharib W."/>
            <person name="Roy S."/>
            <person name="Van der Meer J.R."/>
        </authorList>
    </citation>
    <scope>NUCLEOTIDE SEQUENCE [LARGE SCALE GENOMIC DNA]</scope>
    <source>
        <strain evidence="7 8">B13</strain>
    </source>
</reference>
<feature type="transmembrane region" description="Helical" evidence="5">
    <location>
        <begin position="37"/>
        <end position="57"/>
    </location>
</feature>
<dbReference type="GO" id="GO:0016020">
    <property type="term" value="C:membrane"/>
    <property type="evidence" value="ECO:0007669"/>
    <property type="project" value="UniProtKB-SubCell"/>
</dbReference>
<evidence type="ECO:0000259" key="6">
    <source>
        <dbReference type="Pfam" id="PF04932"/>
    </source>
</evidence>
<evidence type="ECO:0000256" key="1">
    <source>
        <dbReference type="ARBA" id="ARBA00004141"/>
    </source>
</evidence>
<feature type="transmembrane region" description="Helical" evidence="5">
    <location>
        <begin position="64"/>
        <end position="85"/>
    </location>
</feature>
<feature type="domain" description="O-antigen ligase-related" evidence="6">
    <location>
        <begin position="306"/>
        <end position="447"/>
    </location>
</feature>
<proteinExistence type="predicted"/>
<dbReference type="OrthoDB" id="6988156at2"/>
<feature type="transmembrane region" description="Helical" evidence="5">
    <location>
        <begin position="123"/>
        <end position="139"/>
    </location>
</feature>
<feature type="transmembrane region" description="Helical" evidence="5">
    <location>
        <begin position="91"/>
        <end position="111"/>
    </location>
</feature>
<keyword evidence="8" id="KW-1185">Reference proteome</keyword>
<keyword evidence="4 5" id="KW-0472">Membrane</keyword>
<evidence type="ECO:0000313" key="7">
    <source>
        <dbReference type="EMBL" id="CDF86062.1"/>
    </source>
</evidence>
<feature type="transmembrane region" description="Helical" evidence="5">
    <location>
        <begin position="274"/>
        <end position="292"/>
    </location>
</feature>
<dbReference type="HOGENOM" id="CLU_521627_0_0_6"/>
<dbReference type="AlphaFoldDB" id="A0A024HNH3"/>
<dbReference type="PANTHER" id="PTHR37422:SF13">
    <property type="entry name" value="LIPOPOLYSACCHARIDE BIOSYNTHESIS PROTEIN PA4999-RELATED"/>
    <property type="match status" value="1"/>
</dbReference>
<feature type="transmembrane region" description="Helical" evidence="5">
    <location>
        <begin position="12"/>
        <end position="31"/>
    </location>
</feature>
<feature type="transmembrane region" description="Helical" evidence="5">
    <location>
        <begin position="231"/>
        <end position="254"/>
    </location>
</feature>
<dbReference type="RefSeq" id="WP_043254942.1">
    <property type="nucleotide sequence ID" value="NZ_HG322950.1"/>
</dbReference>
<evidence type="ECO:0000313" key="8">
    <source>
        <dbReference type="Proteomes" id="UP000025241"/>
    </source>
</evidence>
<feature type="transmembrane region" description="Helical" evidence="5">
    <location>
        <begin position="151"/>
        <end position="169"/>
    </location>
</feature>
<evidence type="ECO:0000256" key="5">
    <source>
        <dbReference type="SAM" id="Phobius"/>
    </source>
</evidence>
<reference evidence="7 8" key="1">
    <citation type="submission" date="2013-03" db="EMBL/GenBank/DDBJ databases">
        <authorList>
            <person name="Linke B."/>
        </authorList>
    </citation>
    <scope>NUCLEOTIDE SEQUENCE [LARGE SCALE GENOMIC DNA]</scope>
    <source>
        <strain evidence="7 8">B13</strain>
    </source>
</reference>
<evidence type="ECO:0000256" key="2">
    <source>
        <dbReference type="ARBA" id="ARBA00022692"/>
    </source>
</evidence>
<dbReference type="EMBL" id="HG322950">
    <property type="protein sequence ID" value="CDF86062.1"/>
    <property type="molecule type" value="Genomic_DNA"/>
</dbReference>
<keyword evidence="2 5" id="KW-0812">Transmembrane</keyword>
<feature type="transmembrane region" description="Helical" evidence="5">
    <location>
        <begin position="176"/>
        <end position="195"/>
    </location>
</feature>
<dbReference type="InterPro" id="IPR007016">
    <property type="entry name" value="O-antigen_ligase-rel_domated"/>
</dbReference>
<evidence type="ECO:0000256" key="3">
    <source>
        <dbReference type="ARBA" id="ARBA00022989"/>
    </source>
</evidence>
<dbReference type="PANTHER" id="PTHR37422">
    <property type="entry name" value="TEICHURONIC ACID BIOSYNTHESIS PROTEIN TUAE"/>
    <property type="match status" value="1"/>
</dbReference>